<evidence type="ECO:0000313" key="3">
    <source>
        <dbReference type="EMBL" id="ADU15465.1"/>
    </source>
</evidence>
<evidence type="ECO:0000256" key="1">
    <source>
        <dbReference type="SAM" id="MobiDB-lite"/>
    </source>
</evidence>
<feature type="compositionally biased region" description="Basic and acidic residues" evidence="1">
    <location>
        <begin position="53"/>
        <end position="69"/>
    </location>
</feature>
<feature type="compositionally biased region" description="Low complexity" evidence="1">
    <location>
        <begin position="40"/>
        <end position="51"/>
    </location>
</feature>
<sequence length="69" mass="6985">MISKTQTVSRLIVAATAVGFLSLAACGEKPSDPPAKDEQAAAAEVNEASASHTEAEDGHAHASGEKDAH</sequence>
<dbReference type="PROSITE" id="PS51257">
    <property type="entry name" value="PROKAR_LIPOPROTEIN"/>
    <property type="match status" value="1"/>
</dbReference>
<dbReference type="EMBL" id="CP002398">
    <property type="protein sequence ID" value="ADU15465.1"/>
    <property type="molecule type" value="Genomic_DNA"/>
</dbReference>
<geneLocation type="plasmid" evidence="3 4">
    <name>pASTEX02</name>
</geneLocation>
<name>E8RW43_ASTEC</name>
<dbReference type="Proteomes" id="UP000001492">
    <property type="component" value="Plasmid pASTEX02"/>
</dbReference>
<feature type="region of interest" description="Disordered" evidence="1">
    <location>
        <begin position="28"/>
        <end position="69"/>
    </location>
</feature>
<dbReference type="HOGENOM" id="CLU_2766928_0_0_5"/>
<keyword evidence="3" id="KW-0614">Plasmid</keyword>
<gene>
    <name evidence="3" type="ordered locus">Astex_3858</name>
</gene>
<feature type="chain" id="PRO_5003230178" description="Lipoprotein" evidence="2">
    <location>
        <begin position="25"/>
        <end position="69"/>
    </location>
</feature>
<protein>
    <recommendedName>
        <fullName evidence="5">Lipoprotein</fullName>
    </recommendedName>
</protein>
<reference evidence="4" key="1">
    <citation type="submission" date="2010-12" db="EMBL/GenBank/DDBJ databases">
        <title>Complete sequence of plasmid 2 of Asticcacaulis excentricus CB 48.</title>
        <authorList>
            <consortium name="US DOE Joint Genome Institute"/>
            <person name="Lucas S."/>
            <person name="Copeland A."/>
            <person name="Lapidus A."/>
            <person name="Cheng J.-F."/>
            <person name="Bruce D."/>
            <person name="Goodwin L."/>
            <person name="Pitluck S."/>
            <person name="Teshima H."/>
            <person name="Davenport K."/>
            <person name="Detter J.C."/>
            <person name="Han C."/>
            <person name="Tapia R."/>
            <person name="Land M."/>
            <person name="Hauser L."/>
            <person name="Jeffries C."/>
            <person name="Kyrpides N."/>
            <person name="Ivanova N."/>
            <person name="Ovchinnikova G."/>
            <person name="Brun Y.V."/>
            <person name="Woyke T."/>
        </authorList>
    </citation>
    <scope>NUCLEOTIDE SEQUENCE [LARGE SCALE GENOMIC DNA]</scope>
    <source>
        <strain evidence="4">ATCC 15261 / DSM 4724 / KCTC 12464 / NCIMB 9791 / VKM B-1370 / CB 48</strain>
        <plasmid evidence="4">pASTEX02</plasmid>
    </source>
</reference>
<accession>E8RW43</accession>
<keyword evidence="4" id="KW-1185">Reference proteome</keyword>
<dbReference type="AlphaFoldDB" id="E8RW43"/>
<dbReference type="RefSeq" id="WP_013481278.1">
    <property type="nucleotide sequence ID" value="NC_014819.1"/>
</dbReference>
<dbReference type="KEGG" id="aex:Astex_3858"/>
<organism evidence="3 4">
    <name type="scientific">Asticcacaulis excentricus (strain ATCC 15261 / DSM 4724 / KCTC 12464 / NCIMB 9791 / VKM B-1370 / CB 48)</name>
    <dbReference type="NCBI Taxonomy" id="573065"/>
    <lineage>
        <taxon>Bacteria</taxon>
        <taxon>Pseudomonadati</taxon>
        <taxon>Pseudomonadota</taxon>
        <taxon>Alphaproteobacteria</taxon>
        <taxon>Caulobacterales</taxon>
        <taxon>Caulobacteraceae</taxon>
        <taxon>Asticcacaulis</taxon>
    </lineage>
</organism>
<proteinExistence type="predicted"/>
<evidence type="ECO:0000313" key="4">
    <source>
        <dbReference type="Proteomes" id="UP000001492"/>
    </source>
</evidence>
<feature type="compositionally biased region" description="Basic and acidic residues" evidence="1">
    <location>
        <begin position="29"/>
        <end position="39"/>
    </location>
</feature>
<evidence type="ECO:0000256" key="2">
    <source>
        <dbReference type="SAM" id="SignalP"/>
    </source>
</evidence>
<keyword evidence="2" id="KW-0732">Signal</keyword>
<feature type="signal peptide" evidence="2">
    <location>
        <begin position="1"/>
        <end position="24"/>
    </location>
</feature>
<evidence type="ECO:0008006" key="5">
    <source>
        <dbReference type="Google" id="ProtNLM"/>
    </source>
</evidence>